<accession>A0AAD9ZDU7</accession>
<dbReference type="PANTHER" id="PTHR24148">
    <property type="entry name" value="ANKYRIN REPEAT DOMAIN-CONTAINING PROTEIN 39 HOMOLOG-RELATED"/>
    <property type="match status" value="1"/>
</dbReference>
<name>A0AAD9ZDU7_9LECA</name>
<dbReference type="InterPro" id="IPR052895">
    <property type="entry name" value="HetReg/Transcr_Mod"/>
</dbReference>
<sequence length="643" mass="73595">MMKIYKKAAKVLIWFPAPTEETERAIVMIKAVEASVISGDEIGHEISKFRQDSQNLAENAHSSTLLQKMNYCVDRKIVGPLPKAGVDALIREWIAVANLFGDLYWTRVWVLQEMTCPVQQDVEVILGRQSQTLALRRFIMLVAIMVRPVAFKGGFPEGLGGADMEKVMRIALYEAWHLQTTFNIAISRIRRLPMFSLHQFRPEKDSPRMTALEGDLWRHDLLPTLEVKRVQEGKDPRNKLYAAFDITLESSDPAFKADYAASVPEVYSKPTIVVPRLEDRARHRASFDLLNSSGGPIYQSSDREYVSTGETLWQAYFRTLVADHQEIRGIISSMGKERPPRWPQEPRDEIPEWWHSSDTSKPQLWLSDIFSRNFTPESQQLICKRGTDLAWTKQSTDSGVEISNEEAYQELPQAMPREQFTENFTNYLRSASLGRVTKGRILCLTDTGHMELQNPFNYYPIALKLQTPRAYYSMEKKSIYLSIPFSTITDSLSYRIPNTFYMLHLHSFGSRLSTSQLQEAYLASYNKIEARINKGEGAIFPLQVRVNWGPVSILFWQNMFTKHQACFSDILLIFKALEFVTIFDEETTARFAYSRAYSYKIEWIKDPTHSESVDQGRIFGEPVAGSQLNGTYVNASSGDVNSE</sequence>
<dbReference type="PANTHER" id="PTHR24148:SF64">
    <property type="entry name" value="HETEROKARYON INCOMPATIBILITY DOMAIN-CONTAINING PROTEIN"/>
    <property type="match status" value="1"/>
</dbReference>
<keyword evidence="2" id="KW-1185">Reference proteome</keyword>
<evidence type="ECO:0000313" key="1">
    <source>
        <dbReference type="EMBL" id="KAK3176716.1"/>
    </source>
</evidence>
<evidence type="ECO:0000313" key="2">
    <source>
        <dbReference type="Proteomes" id="UP001276659"/>
    </source>
</evidence>
<reference evidence="1" key="1">
    <citation type="submission" date="2022-11" db="EMBL/GenBank/DDBJ databases">
        <title>Chromosomal genome sequence assembly and mating type (MAT) locus characterization of the leprose asexual lichenized fungus Lepraria neglecta (Nyl.) Erichsen.</title>
        <authorList>
            <person name="Allen J.L."/>
            <person name="Pfeffer B."/>
        </authorList>
    </citation>
    <scope>NUCLEOTIDE SEQUENCE</scope>
    <source>
        <strain evidence="1">Allen 5258</strain>
    </source>
</reference>
<dbReference type="AlphaFoldDB" id="A0AAD9ZDU7"/>
<organism evidence="1 2">
    <name type="scientific">Lepraria neglecta</name>
    <dbReference type="NCBI Taxonomy" id="209136"/>
    <lineage>
        <taxon>Eukaryota</taxon>
        <taxon>Fungi</taxon>
        <taxon>Dikarya</taxon>
        <taxon>Ascomycota</taxon>
        <taxon>Pezizomycotina</taxon>
        <taxon>Lecanoromycetes</taxon>
        <taxon>OSLEUM clade</taxon>
        <taxon>Lecanoromycetidae</taxon>
        <taxon>Lecanorales</taxon>
        <taxon>Lecanorineae</taxon>
        <taxon>Stereocaulaceae</taxon>
        <taxon>Lepraria</taxon>
    </lineage>
</organism>
<proteinExistence type="predicted"/>
<comment type="caution">
    <text evidence="1">The sequence shown here is derived from an EMBL/GenBank/DDBJ whole genome shotgun (WGS) entry which is preliminary data.</text>
</comment>
<gene>
    <name evidence="1" type="ORF">OEA41_008041</name>
</gene>
<dbReference type="EMBL" id="JASNWA010000004">
    <property type="protein sequence ID" value="KAK3176716.1"/>
    <property type="molecule type" value="Genomic_DNA"/>
</dbReference>
<evidence type="ECO:0008006" key="3">
    <source>
        <dbReference type="Google" id="ProtNLM"/>
    </source>
</evidence>
<dbReference type="Proteomes" id="UP001276659">
    <property type="component" value="Unassembled WGS sequence"/>
</dbReference>
<protein>
    <recommendedName>
        <fullName evidence="3">Heterokaryon incompatibility domain-containing protein</fullName>
    </recommendedName>
</protein>